<protein>
    <submittedName>
        <fullName evidence="1">Cupredoxin</fullName>
    </submittedName>
</protein>
<reference evidence="1 2" key="1">
    <citation type="journal article" date="2018" name="Nat. Ecol. Evol.">
        <title>Pezizomycetes genomes reveal the molecular basis of ectomycorrhizal truffle lifestyle.</title>
        <authorList>
            <person name="Murat C."/>
            <person name="Payen T."/>
            <person name="Noel B."/>
            <person name="Kuo A."/>
            <person name="Morin E."/>
            <person name="Chen J."/>
            <person name="Kohler A."/>
            <person name="Krizsan K."/>
            <person name="Balestrini R."/>
            <person name="Da Silva C."/>
            <person name="Montanini B."/>
            <person name="Hainaut M."/>
            <person name="Levati E."/>
            <person name="Barry K.W."/>
            <person name="Belfiori B."/>
            <person name="Cichocki N."/>
            <person name="Clum A."/>
            <person name="Dockter R.B."/>
            <person name="Fauchery L."/>
            <person name="Guy J."/>
            <person name="Iotti M."/>
            <person name="Le Tacon F."/>
            <person name="Lindquist E.A."/>
            <person name="Lipzen A."/>
            <person name="Malagnac F."/>
            <person name="Mello A."/>
            <person name="Molinier V."/>
            <person name="Miyauchi S."/>
            <person name="Poulain J."/>
            <person name="Riccioni C."/>
            <person name="Rubini A."/>
            <person name="Sitrit Y."/>
            <person name="Splivallo R."/>
            <person name="Traeger S."/>
            <person name="Wang M."/>
            <person name="Zifcakova L."/>
            <person name="Wipf D."/>
            <person name="Zambonelli A."/>
            <person name="Paolocci F."/>
            <person name="Nowrousian M."/>
            <person name="Ottonello S."/>
            <person name="Baldrian P."/>
            <person name="Spatafora J.W."/>
            <person name="Henrissat B."/>
            <person name="Nagy L.G."/>
            <person name="Aury J.M."/>
            <person name="Wincker P."/>
            <person name="Grigoriev I.V."/>
            <person name="Bonfante P."/>
            <person name="Martin F.M."/>
        </authorList>
    </citation>
    <scope>NUCLEOTIDE SEQUENCE [LARGE SCALE GENOMIC DNA]</scope>
    <source>
        <strain evidence="1 2">CCBAS932</strain>
    </source>
</reference>
<dbReference type="STRING" id="1392247.A0A3N4KDS0"/>
<dbReference type="PANTHER" id="PTHR34883">
    <property type="entry name" value="SERINE-RICH PROTEIN, PUTATIVE-RELATED-RELATED"/>
    <property type="match status" value="1"/>
</dbReference>
<name>A0A3N4KDS0_9PEZI</name>
<organism evidence="1 2">
    <name type="scientific">Morchella conica CCBAS932</name>
    <dbReference type="NCBI Taxonomy" id="1392247"/>
    <lineage>
        <taxon>Eukaryota</taxon>
        <taxon>Fungi</taxon>
        <taxon>Dikarya</taxon>
        <taxon>Ascomycota</taxon>
        <taxon>Pezizomycotina</taxon>
        <taxon>Pezizomycetes</taxon>
        <taxon>Pezizales</taxon>
        <taxon>Morchellaceae</taxon>
        <taxon>Morchella</taxon>
    </lineage>
</organism>
<dbReference type="SUPFAM" id="SSF49503">
    <property type="entry name" value="Cupredoxins"/>
    <property type="match status" value="2"/>
</dbReference>
<keyword evidence="2" id="KW-1185">Reference proteome</keyword>
<dbReference type="Proteomes" id="UP000277580">
    <property type="component" value="Unassembled WGS sequence"/>
</dbReference>
<sequence length="373" mass="38108">MAIDAADSGFLSNINNTVVPAPVWNYTVTSKDPTWWYCAQSTHCGKGMVFAINPTCEKTFGAFRDAAIALNGTLSSPPAAASSTSAVAAAATHNIIVGGESGLVYTPSEIIAAVGDVVHFVFMKQNHTVTQSTFGAPCNKISAEGIDSGFMSNINDTITPAPTFDYTVTATEPTWWYCAQTTHCGKGMVFAINPTAEKTFKAFQDAAIALNGTAATTTAAAATELATTTAAVVTGTAVPGAACACQCLCPAAAFKVAEAINPPGLPAIPTQAESTMTTVVRTGFISAIDPTSILIADPVSSIAESLVLDTSVLTAAEITTVATATTTALSSSLDLTVPLAAGKTAEFIAINFSTVSLGDLQTEWTGKLGPTPA</sequence>
<dbReference type="PANTHER" id="PTHR34883:SF4">
    <property type="entry name" value="CUPREDOXIN"/>
    <property type="match status" value="1"/>
</dbReference>
<dbReference type="Gene3D" id="2.60.40.420">
    <property type="entry name" value="Cupredoxins - blue copper proteins"/>
    <property type="match status" value="2"/>
</dbReference>
<gene>
    <name evidence="1" type="ORF">P167DRAFT_335641</name>
</gene>
<dbReference type="EMBL" id="ML119160">
    <property type="protein sequence ID" value="RPB08637.1"/>
    <property type="molecule type" value="Genomic_DNA"/>
</dbReference>
<dbReference type="AlphaFoldDB" id="A0A3N4KDS0"/>
<dbReference type="InterPro" id="IPR008972">
    <property type="entry name" value="Cupredoxin"/>
</dbReference>
<dbReference type="OrthoDB" id="1921208at2759"/>
<dbReference type="CDD" id="cd00920">
    <property type="entry name" value="Cupredoxin"/>
    <property type="match status" value="1"/>
</dbReference>
<proteinExistence type="predicted"/>
<accession>A0A3N4KDS0</accession>
<evidence type="ECO:0000313" key="1">
    <source>
        <dbReference type="EMBL" id="RPB08637.1"/>
    </source>
</evidence>
<dbReference type="InterPro" id="IPR052953">
    <property type="entry name" value="Ser-rich/MCO-related"/>
</dbReference>
<dbReference type="InParanoid" id="A0A3N4KDS0"/>
<evidence type="ECO:0000313" key="2">
    <source>
        <dbReference type="Proteomes" id="UP000277580"/>
    </source>
</evidence>